<keyword evidence="4" id="KW-0547">Nucleotide-binding</keyword>
<feature type="compositionally biased region" description="Basic and acidic residues" evidence="7">
    <location>
        <begin position="632"/>
        <end position="653"/>
    </location>
</feature>
<dbReference type="AlphaFoldDB" id="A0A9P9D7Y4"/>
<dbReference type="Pfam" id="PF01171">
    <property type="entry name" value="ATP_bind_3"/>
    <property type="match status" value="1"/>
</dbReference>
<name>A0A9P9D7Y4_9PLEO</name>
<evidence type="ECO:0000256" key="7">
    <source>
        <dbReference type="SAM" id="MobiDB-lite"/>
    </source>
</evidence>
<dbReference type="EC" id="6.3.4.19" evidence="1"/>
<dbReference type="CDD" id="cd01992">
    <property type="entry name" value="TilS_N"/>
    <property type="match status" value="1"/>
</dbReference>
<dbReference type="SUPFAM" id="SSF52402">
    <property type="entry name" value="Adenine nucleotide alpha hydrolases-like"/>
    <property type="match status" value="1"/>
</dbReference>
<feature type="region of interest" description="Disordered" evidence="7">
    <location>
        <begin position="624"/>
        <end position="659"/>
    </location>
</feature>
<dbReference type="InterPro" id="IPR012094">
    <property type="entry name" value="tRNA_Ile_lys_synt"/>
</dbReference>
<dbReference type="PANTHER" id="PTHR43033:SF1">
    <property type="entry name" value="TRNA(ILE)-LYSIDINE SYNTHASE-RELATED"/>
    <property type="match status" value="1"/>
</dbReference>
<dbReference type="InterPro" id="IPR011063">
    <property type="entry name" value="TilS/TtcA_N"/>
</dbReference>
<evidence type="ECO:0000256" key="5">
    <source>
        <dbReference type="ARBA" id="ARBA00022840"/>
    </source>
</evidence>
<protein>
    <recommendedName>
        <fullName evidence="1">tRNA(Ile)-lysidine synthetase</fullName>
        <ecNumber evidence="1">6.3.4.19</ecNumber>
    </recommendedName>
</protein>
<evidence type="ECO:0000256" key="2">
    <source>
        <dbReference type="ARBA" id="ARBA00022598"/>
    </source>
</evidence>
<dbReference type="GO" id="GO:0008033">
    <property type="term" value="P:tRNA processing"/>
    <property type="evidence" value="ECO:0007669"/>
    <property type="project" value="UniProtKB-KW"/>
</dbReference>
<dbReference type="InterPro" id="IPR014729">
    <property type="entry name" value="Rossmann-like_a/b/a_fold"/>
</dbReference>
<comment type="catalytic activity">
    <reaction evidence="6">
        <text>cytidine(34) in tRNA(Ile2) + L-lysine + ATP = lysidine(34) in tRNA(Ile2) + AMP + diphosphate + H(+)</text>
        <dbReference type="Rhea" id="RHEA:43744"/>
        <dbReference type="Rhea" id="RHEA-COMP:10625"/>
        <dbReference type="Rhea" id="RHEA-COMP:10670"/>
        <dbReference type="ChEBI" id="CHEBI:15378"/>
        <dbReference type="ChEBI" id="CHEBI:30616"/>
        <dbReference type="ChEBI" id="CHEBI:32551"/>
        <dbReference type="ChEBI" id="CHEBI:33019"/>
        <dbReference type="ChEBI" id="CHEBI:82748"/>
        <dbReference type="ChEBI" id="CHEBI:83665"/>
        <dbReference type="ChEBI" id="CHEBI:456215"/>
        <dbReference type="EC" id="6.3.4.19"/>
    </reaction>
</comment>
<dbReference type="GO" id="GO:0032267">
    <property type="term" value="F:tRNA(Ile)-lysidine synthase activity"/>
    <property type="evidence" value="ECO:0007669"/>
    <property type="project" value="UniProtKB-EC"/>
</dbReference>
<sequence>MWGSNGVVLRRCFSAVQPGRCQRRWNSNAFASTEPIGPSEFLNALEAVYSRSQWKAEDGLGFAISGGVDSMALATLYTIARRMDETLPVPHGLIVDHKVRPGSTEEAEWVAEQLKLKLNMDSTILPLTWPQTPDSENKRGFETTARTLRYQALGRECRSKQLESILVAHHADDQAETLIMRIILERLQTGLRGIQPVTGIPECHGIYGVHRSGGAMSEYEAWKDRKHLPFQIERGGIQLLRPLLAFEKSRLIATCKDQGIDWAEDKTNQDQTLTLRNAVRHIMQNHHLPAALSQTSLTNLAQHMQNRLKSHQKIVEKILDETRMALEIQTGSMIVRFPSSDVFLDGRPIENESDKHTARNIAVLYLERVSEIIIQHKVQGTSGQLSRAVDVIWPTLRIDDNDHIPSTMQKSFTINKVWYQIWEKPSPFKKHPNHHKREWLLSRQPVDKQEVADTAINIPVSSSPSTPSESTTWHLFDNRYWIRVTNKSHNELVIRTVTQEDLSNLSQTRNVSWEVMSSRRYLKAVFNLVKPATLRYNIPAIFQKSALDPNIPERMIALPTFGVYLDLPRNSHVEPLCTFDIRYQKLNTGKRPPRELIQAMGQKSRMLTKKDIGIESGRVMRDWMNQNTPSMTREKEEKKLWRKDMRKDMRKEENDEEEG</sequence>
<feature type="domain" description="tRNA(Ile)-lysidine/2-thiocytidine synthase N-terminal" evidence="8">
    <location>
        <begin position="63"/>
        <end position="281"/>
    </location>
</feature>
<evidence type="ECO:0000256" key="6">
    <source>
        <dbReference type="ARBA" id="ARBA00048539"/>
    </source>
</evidence>
<dbReference type="Gene3D" id="3.40.50.620">
    <property type="entry name" value="HUPs"/>
    <property type="match status" value="1"/>
</dbReference>
<evidence type="ECO:0000259" key="8">
    <source>
        <dbReference type="Pfam" id="PF01171"/>
    </source>
</evidence>
<accession>A0A9P9D7Y4</accession>
<keyword evidence="3" id="KW-0819">tRNA processing</keyword>
<evidence type="ECO:0000256" key="1">
    <source>
        <dbReference type="ARBA" id="ARBA00013267"/>
    </source>
</evidence>
<gene>
    <name evidence="9" type="ORF">B0J11DRAFT_134485</name>
</gene>
<dbReference type="HAMAP" id="MF_01161">
    <property type="entry name" value="tRNA_Ile_lys_synt"/>
    <property type="match status" value="1"/>
</dbReference>
<evidence type="ECO:0000256" key="4">
    <source>
        <dbReference type="ARBA" id="ARBA00022741"/>
    </source>
</evidence>
<comment type="caution">
    <text evidence="9">The sequence shown here is derived from an EMBL/GenBank/DDBJ whole genome shotgun (WGS) entry which is preliminary data.</text>
</comment>
<reference evidence="9" key="1">
    <citation type="journal article" date="2021" name="Nat. Commun.">
        <title>Genetic determinants of endophytism in the Arabidopsis root mycobiome.</title>
        <authorList>
            <person name="Mesny F."/>
            <person name="Miyauchi S."/>
            <person name="Thiergart T."/>
            <person name="Pickel B."/>
            <person name="Atanasova L."/>
            <person name="Karlsson M."/>
            <person name="Huettel B."/>
            <person name="Barry K.W."/>
            <person name="Haridas S."/>
            <person name="Chen C."/>
            <person name="Bauer D."/>
            <person name="Andreopoulos W."/>
            <person name="Pangilinan J."/>
            <person name="LaButti K."/>
            <person name="Riley R."/>
            <person name="Lipzen A."/>
            <person name="Clum A."/>
            <person name="Drula E."/>
            <person name="Henrissat B."/>
            <person name="Kohler A."/>
            <person name="Grigoriev I.V."/>
            <person name="Martin F.M."/>
            <person name="Hacquard S."/>
        </authorList>
    </citation>
    <scope>NUCLEOTIDE SEQUENCE</scope>
    <source>
        <strain evidence="9">MPI-CAGE-CH-0243</strain>
    </source>
</reference>
<dbReference type="EMBL" id="JAGMWT010000017">
    <property type="protein sequence ID" value="KAH7114373.1"/>
    <property type="molecule type" value="Genomic_DNA"/>
</dbReference>
<evidence type="ECO:0000313" key="9">
    <source>
        <dbReference type="EMBL" id="KAH7114373.1"/>
    </source>
</evidence>
<dbReference type="Proteomes" id="UP000700596">
    <property type="component" value="Unassembled WGS sequence"/>
</dbReference>
<evidence type="ECO:0000256" key="3">
    <source>
        <dbReference type="ARBA" id="ARBA00022694"/>
    </source>
</evidence>
<keyword evidence="10" id="KW-1185">Reference proteome</keyword>
<dbReference type="OrthoDB" id="434144at2759"/>
<evidence type="ECO:0000313" key="10">
    <source>
        <dbReference type="Proteomes" id="UP000700596"/>
    </source>
</evidence>
<keyword evidence="5" id="KW-0067">ATP-binding</keyword>
<dbReference type="PANTHER" id="PTHR43033">
    <property type="entry name" value="TRNA(ILE)-LYSIDINE SYNTHASE-RELATED"/>
    <property type="match status" value="1"/>
</dbReference>
<dbReference type="InterPro" id="IPR012795">
    <property type="entry name" value="tRNA_Ile_lys_synt_N"/>
</dbReference>
<organism evidence="9 10">
    <name type="scientific">Dendryphion nanum</name>
    <dbReference type="NCBI Taxonomy" id="256645"/>
    <lineage>
        <taxon>Eukaryota</taxon>
        <taxon>Fungi</taxon>
        <taxon>Dikarya</taxon>
        <taxon>Ascomycota</taxon>
        <taxon>Pezizomycotina</taxon>
        <taxon>Dothideomycetes</taxon>
        <taxon>Pleosporomycetidae</taxon>
        <taxon>Pleosporales</taxon>
        <taxon>Torulaceae</taxon>
        <taxon>Dendryphion</taxon>
    </lineage>
</organism>
<keyword evidence="2" id="KW-0436">Ligase</keyword>
<proteinExistence type="inferred from homology"/>
<dbReference type="NCBIfam" id="TIGR02432">
    <property type="entry name" value="lysidine_TilS_N"/>
    <property type="match status" value="1"/>
</dbReference>
<dbReference type="GO" id="GO:0005524">
    <property type="term" value="F:ATP binding"/>
    <property type="evidence" value="ECO:0007669"/>
    <property type="project" value="UniProtKB-KW"/>
</dbReference>